<feature type="transmembrane region" description="Helical" evidence="1">
    <location>
        <begin position="37"/>
        <end position="63"/>
    </location>
</feature>
<keyword evidence="1" id="KW-1133">Transmembrane helix</keyword>
<comment type="caution">
    <text evidence="2">The sequence shown here is derived from an EMBL/GenBank/DDBJ whole genome shotgun (WGS) entry which is preliminary data.</text>
</comment>
<dbReference type="PANTHER" id="PTHR35519:SF2">
    <property type="entry name" value="PH DOMAIN PROTEIN"/>
    <property type="match status" value="1"/>
</dbReference>
<proteinExistence type="predicted"/>
<keyword evidence="1" id="KW-0812">Transmembrane</keyword>
<dbReference type="EMBL" id="JBHSSW010000012">
    <property type="protein sequence ID" value="MFC6198580.1"/>
    <property type="molecule type" value="Genomic_DNA"/>
</dbReference>
<name>A0ABW1SAG4_9PROT</name>
<feature type="transmembrane region" description="Helical" evidence="1">
    <location>
        <begin position="83"/>
        <end position="107"/>
    </location>
</feature>
<sequence>METTLTDAQLRQLSEDERRHFERARSVSSWMDDKFKIFGFGVGLDGLIGLVPVVGDTVSAGFGLYHLSLAKKLGLGTGTQARIVWNLIIDYLVGLVPLVGDFLDFGYRSHRKNMRLIEKQLAKRLEGRDGHSTTGSHGDPLPEH</sequence>
<organism evidence="2 3">
    <name type="scientific">Ponticaulis profundi</name>
    <dbReference type="NCBI Taxonomy" id="2665222"/>
    <lineage>
        <taxon>Bacteria</taxon>
        <taxon>Pseudomonadati</taxon>
        <taxon>Pseudomonadota</taxon>
        <taxon>Alphaproteobacteria</taxon>
        <taxon>Hyphomonadales</taxon>
        <taxon>Hyphomonadaceae</taxon>
        <taxon>Ponticaulis</taxon>
    </lineage>
</organism>
<evidence type="ECO:0000313" key="3">
    <source>
        <dbReference type="Proteomes" id="UP001596303"/>
    </source>
</evidence>
<evidence type="ECO:0000256" key="1">
    <source>
        <dbReference type="SAM" id="Phobius"/>
    </source>
</evidence>
<reference evidence="3" key="1">
    <citation type="journal article" date="2019" name="Int. J. Syst. Evol. Microbiol.">
        <title>The Global Catalogue of Microorganisms (GCM) 10K type strain sequencing project: providing services to taxonomists for standard genome sequencing and annotation.</title>
        <authorList>
            <consortium name="The Broad Institute Genomics Platform"/>
            <consortium name="The Broad Institute Genome Sequencing Center for Infectious Disease"/>
            <person name="Wu L."/>
            <person name="Ma J."/>
        </authorList>
    </citation>
    <scope>NUCLEOTIDE SEQUENCE [LARGE SCALE GENOMIC DNA]</scope>
    <source>
        <strain evidence="3">CGMCC-1.15741</strain>
    </source>
</reference>
<dbReference type="Proteomes" id="UP001596303">
    <property type="component" value="Unassembled WGS sequence"/>
</dbReference>
<protein>
    <submittedName>
        <fullName evidence="2">DUF4112 domain-containing protein</fullName>
    </submittedName>
</protein>
<dbReference type="RefSeq" id="WP_377378909.1">
    <property type="nucleotide sequence ID" value="NZ_JBHSSW010000012.1"/>
</dbReference>
<keyword evidence="3" id="KW-1185">Reference proteome</keyword>
<dbReference type="InterPro" id="IPR025187">
    <property type="entry name" value="DUF4112"/>
</dbReference>
<evidence type="ECO:0000313" key="2">
    <source>
        <dbReference type="EMBL" id="MFC6198580.1"/>
    </source>
</evidence>
<dbReference type="Pfam" id="PF13430">
    <property type="entry name" value="DUF4112"/>
    <property type="match status" value="1"/>
</dbReference>
<dbReference type="PANTHER" id="PTHR35519">
    <property type="entry name" value="MEMBRANE PROTEINS"/>
    <property type="match status" value="1"/>
</dbReference>
<accession>A0ABW1SAG4</accession>
<gene>
    <name evidence="2" type="ORF">ACFQDM_10830</name>
</gene>
<keyword evidence="1" id="KW-0472">Membrane</keyword>